<dbReference type="PIRSF" id="PIRSF029225">
    <property type="entry name" value="DNA_pol_III_psi"/>
    <property type="match status" value="1"/>
</dbReference>
<protein>
    <recommendedName>
        <fullName evidence="1">DNA polymerase III subunit psi</fullName>
    </recommendedName>
</protein>
<keyword evidence="1 3" id="KW-0808">Transferase</keyword>
<sequence length="145" mass="15987">MATRRDLLLQQLGITQWTLRRPAVLQGEIAIHLPEDTRLLIVADPLPDHNDPLLCDVLYSLGLTPSQAYALTPSQVAMLPEKTQCNSWRLGISEPLTVAGAQLHSPALAGLYQDASAKRALWQQICHHEADFYPDASRSGRSVPN</sequence>
<dbReference type="EMBL" id="CP009787">
    <property type="protein sequence ID" value="AJJ12276.1"/>
    <property type="molecule type" value="Genomic_DNA"/>
</dbReference>
<dbReference type="InterPro" id="IPR004615">
    <property type="entry name" value="DNA_pol_III_psi"/>
</dbReference>
<dbReference type="AlphaFoldDB" id="A0A0U1HWP4"/>
<keyword evidence="1" id="KW-0235">DNA replication</keyword>
<organism evidence="3 5">
    <name type="scientific">Yersinia rohdei</name>
    <dbReference type="NCBI Taxonomy" id="29485"/>
    <lineage>
        <taxon>Bacteria</taxon>
        <taxon>Pseudomonadati</taxon>
        <taxon>Pseudomonadota</taxon>
        <taxon>Gammaproteobacteria</taxon>
        <taxon>Enterobacterales</taxon>
        <taxon>Yersiniaceae</taxon>
        <taxon>Yersinia</taxon>
    </lineage>
</organism>
<dbReference type="OrthoDB" id="5682636at2"/>
<evidence type="ECO:0000313" key="3">
    <source>
        <dbReference type="EMBL" id="CQI95455.1"/>
    </source>
</evidence>
<dbReference type="Pfam" id="PF03603">
    <property type="entry name" value="DNA_III_psi"/>
    <property type="match status" value="1"/>
</dbReference>
<comment type="function">
    <text evidence="1">Part of the beta sliding clamp loading complex, which hydrolyzes ATP to load the beta clamp onto primed DNA to form the DNA replication pre-initiation complex. DNA polymerase III is a complex, multichain enzyme responsible for most of the replicative synthesis in bacteria. This DNA polymerase also exhibits 3' to 5' exonuclease activity.</text>
</comment>
<keyword evidence="1 3" id="KW-0548">Nucleotidyltransferase</keyword>
<dbReference type="GO" id="GO:0008408">
    <property type="term" value="F:3'-5' exonuclease activity"/>
    <property type="evidence" value="ECO:0007669"/>
    <property type="project" value="InterPro"/>
</dbReference>
<dbReference type="GeneID" id="45568464"/>
<proteinExistence type="predicted"/>
<reference evidence="3 5" key="2">
    <citation type="submission" date="2015-03" db="EMBL/GenBank/DDBJ databases">
        <authorList>
            <person name="Murphy D."/>
        </authorList>
    </citation>
    <scope>NUCLEOTIDE SEQUENCE [LARGE SCALE GENOMIC DNA]</scope>
    <source>
        <strain evidence="3 5">68/02</strain>
    </source>
</reference>
<dbReference type="KEGG" id="yro:CH64_3188"/>
<dbReference type="SUPFAM" id="SSF102220">
    <property type="entry name" value="DNA polymerase III psi subunit"/>
    <property type="match status" value="1"/>
</dbReference>
<gene>
    <name evidence="3" type="primary">b4372</name>
    <name evidence="2" type="synonym">holD</name>
    <name evidence="2" type="ORF">CH64_3188</name>
    <name evidence="3" type="ORF">ERS008555_03403</name>
</gene>
<name>A0A0U1HWP4_YERRO</name>
<dbReference type="EMBL" id="CTKE01000020">
    <property type="protein sequence ID" value="CQI95455.1"/>
    <property type="molecule type" value="Genomic_DNA"/>
</dbReference>
<evidence type="ECO:0000313" key="5">
    <source>
        <dbReference type="Proteomes" id="UP000042054"/>
    </source>
</evidence>
<keyword evidence="1" id="KW-0239">DNA-directed DNA polymerase</keyword>
<accession>A0A0U1HWP4</accession>
<dbReference type="Gene3D" id="3.40.50.10220">
    <property type="entry name" value="DNA polymerase III, psi subunit"/>
    <property type="match status" value="1"/>
</dbReference>
<dbReference type="NCBIfam" id="NF005337">
    <property type="entry name" value="PRK06856.1-3"/>
    <property type="match status" value="1"/>
</dbReference>
<dbReference type="STRING" id="29485.CH64_3188"/>
<evidence type="ECO:0000313" key="2">
    <source>
        <dbReference type="EMBL" id="AJJ12276.1"/>
    </source>
</evidence>
<evidence type="ECO:0000256" key="1">
    <source>
        <dbReference type="PIRNR" id="PIRNR029225"/>
    </source>
</evidence>
<dbReference type="Proteomes" id="UP000031914">
    <property type="component" value="Chromosome"/>
</dbReference>
<evidence type="ECO:0000313" key="4">
    <source>
        <dbReference type="Proteomes" id="UP000031914"/>
    </source>
</evidence>
<dbReference type="GO" id="GO:0006260">
    <property type="term" value="P:DNA replication"/>
    <property type="evidence" value="ECO:0007669"/>
    <property type="project" value="UniProtKB-KW"/>
</dbReference>
<keyword evidence="4" id="KW-1185">Reference proteome</keyword>
<dbReference type="GO" id="GO:0003887">
    <property type="term" value="F:DNA-directed DNA polymerase activity"/>
    <property type="evidence" value="ECO:0007669"/>
    <property type="project" value="UniProtKB-KW"/>
</dbReference>
<reference evidence="2 4" key="1">
    <citation type="journal article" date="2015" name="Genome Announc.">
        <title>Thirty-Two Complete Genome Assemblies of Nine Yersinia Species, Including Y. pestis, Y. pseudotuberculosis, and Y. enterocolitica.</title>
        <authorList>
            <person name="Johnson S.L."/>
            <person name="Daligault H.E."/>
            <person name="Davenport K.W."/>
            <person name="Jaissle J."/>
            <person name="Frey K.G."/>
            <person name="Ladner J.T."/>
            <person name="Broomall S.M."/>
            <person name="Bishop-Lilly K.A."/>
            <person name="Bruce D.C."/>
            <person name="Coyne S.R."/>
            <person name="Gibbons H.S."/>
            <person name="Lo C.C."/>
            <person name="Munk A.C."/>
            <person name="Rosenzweig C.N."/>
            <person name="Koroleva G.I."/>
            <person name="Palacios G.F."/>
            <person name="Redden C.L."/>
            <person name="Xu Y."/>
            <person name="Minogue T.D."/>
            <person name="Chain P.S."/>
        </authorList>
    </citation>
    <scope>NUCLEOTIDE SEQUENCE [LARGE SCALE GENOMIC DNA]</scope>
    <source>
        <strain evidence="2 4">YRA</strain>
    </source>
</reference>
<dbReference type="RefSeq" id="WP_004716342.1">
    <property type="nucleotide sequence ID" value="NZ_CABIHO010000115.1"/>
</dbReference>
<dbReference type="Proteomes" id="UP000042054">
    <property type="component" value="Unassembled WGS sequence"/>
</dbReference>
<dbReference type="InterPro" id="IPR036654">
    <property type="entry name" value="DNA_pol_III_psi_sf"/>
</dbReference>